<protein>
    <submittedName>
        <fullName evidence="2">Carboxymuconolactone decarboxylase family protein</fullName>
    </submittedName>
</protein>
<proteinExistence type="predicted"/>
<evidence type="ECO:0000313" key="2">
    <source>
        <dbReference type="EMBL" id="GAA6269362.1"/>
    </source>
</evidence>
<dbReference type="Pfam" id="PF02627">
    <property type="entry name" value="CMD"/>
    <property type="match status" value="2"/>
</dbReference>
<organism evidence="2 3">
    <name type="scientific">Enterocloster alcoholdehydrogenati</name>
    <dbReference type="NCBI Taxonomy" id="2547410"/>
    <lineage>
        <taxon>Bacteria</taxon>
        <taxon>Bacillati</taxon>
        <taxon>Bacillota</taxon>
        <taxon>Clostridia</taxon>
        <taxon>Lachnospirales</taxon>
        <taxon>Lachnospiraceae</taxon>
        <taxon>Enterocloster</taxon>
    </lineage>
</organism>
<evidence type="ECO:0000259" key="1">
    <source>
        <dbReference type="Pfam" id="PF02627"/>
    </source>
</evidence>
<dbReference type="InterPro" id="IPR003779">
    <property type="entry name" value="CMD-like"/>
</dbReference>
<feature type="domain" description="Carboxymuconolactone decarboxylase-like" evidence="1">
    <location>
        <begin position="163"/>
        <end position="243"/>
    </location>
</feature>
<name>A0ABQ0AZC9_9FIRM</name>
<keyword evidence="3" id="KW-1185">Reference proteome</keyword>
<feature type="domain" description="Carboxymuconolactone decarboxylase-like" evidence="1">
    <location>
        <begin position="27"/>
        <end position="111"/>
    </location>
</feature>
<dbReference type="SUPFAM" id="SSF69118">
    <property type="entry name" value="AhpD-like"/>
    <property type="match status" value="1"/>
</dbReference>
<gene>
    <name evidence="2" type="ORF">F130042H8_24220</name>
</gene>
<dbReference type="RefSeq" id="WP_390470119.1">
    <property type="nucleotide sequence ID" value="NZ_BAABXL010000001.1"/>
</dbReference>
<dbReference type="InterPro" id="IPR052512">
    <property type="entry name" value="4CMD/NDH-1_regulator"/>
</dbReference>
<dbReference type="Proteomes" id="UP001600894">
    <property type="component" value="Unassembled WGS sequence"/>
</dbReference>
<evidence type="ECO:0000313" key="3">
    <source>
        <dbReference type="Proteomes" id="UP001600894"/>
    </source>
</evidence>
<comment type="caution">
    <text evidence="2">The sequence shown here is derived from an EMBL/GenBank/DDBJ whole genome shotgun (WGS) entry which is preliminary data.</text>
</comment>
<dbReference type="EMBL" id="BAABXL010000001">
    <property type="protein sequence ID" value="GAA6269362.1"/>
    <property type="molecule type" value="Genomic_DNA"/>
</dbReference>
<reference evidence="2 3" key="1">
    <citation type="submission" date="2024-04" db="EMBL/GenBank/DDBJ databases">
        <title>Defined microbial consortia suppress multidrug-resistant proinflammatory Enterobacteriaceae via ecological control.</title>
        <authorList>
            <person name="Furuichi M."/>
            <person name="Kawaguchi T."/>
            <person name="Pust M."/>
            <person name="Yasuma K."/>
            <person name="Plichta D."/>
            <person name="Hasegawa N."/>
            <person name="Ohya T."/>
            <person name="Bhattarai S."/>
            <person name="Sasajima S."/>
            <person name="Aoto Y."/>
            <person name="Tuganbaev T."/>
            <person name="Yaginuma M."/>
            <person name="Ueda M."/>
            <person name="Okahashi N."/>
            <person name="Amafuji K."/>
            <person name="Kiridooshi Y."/>
            <person name="Sugita K."/>
            <person name="Strazar M."/>
            <person name="Skelly A."/>
            <person name="Suda W."/>
            <person name="Hattori M."/>
            <person name="Nakamoto N."/>
            <person name="Caballero S."/>
            <person name="Norman J."/>
            <person name="Olle B."/>
            <person name="Tanoue T."/>
            <person name="Arita M."/>
            <person name="Bucci V."/>
            <person name="Atarashi K."/>
            <person name="Xavier R."/>
            <person name="Honda K."/>
        </authorList>
    </citation>
    <scope>NUCLEOTIDE SEQUENCE [LARGE SCALE GENOMIC DNA]</scope>
    <source>
        <strain evidence="3">f13</strain>
    </source>
</reference>
<dbReference type="Gene3D" id="1.20.1290.10">
    <property type="entry name" value="AhpD-like"/>
    <property type="match status" value="1"/>
</dbReference>
<dbReference type="PANTHER" id="PTHR33570">
    <property type="entry name" value="4-CARBOXYMUCONOLACTONE DECARBOXYLASE FAMILY PROTEIN"/>
    <property type="match status" value="1"/>
</dbReference>
<dbReference type="PANTHER" id="PTHR33570:SF2">
    <property type="entry name" value="CARBOXYMUCONOLACTONE DECARBOXYLASE-LIKE DOMAIN-CONTAINING PROTEIN"/>
    <property type="match status" value="1"/>
</dbReference>
<sequence length="246" mass="27337">MNRVELCEKQFQELFGGKPTQNEGTDPEFMRILQRFIFGEVSTVGNLDNRMRELITVTVLAVNQTLPQLKSHTKASLNVGCTPVEIREAVYQLAPFIGFPKTLNAIGAMNEVFVSEGISLPIESQETVTEETRYETGRQLQETIYGTEISERYVGLPKEFAEAVPKFLTELCFGDFISRSGLNRKDRELLLFVALAALGDTALQIKSHAEGAQKCGNEIETLLAALVQAMPYIGFPRAFAALNQLL</sequence>
<dbReference type="InterPro" id="IPR029032">
    <property type="entry name" value="AhpD-like"/>
</dbReference>
<accession>A0ABQ0AZC9</accession>